<keyword evidence="2" id="KW-0472">Membrane</keyword>
<reference evidence="3 4" key="1">
    <citation type="journal article" date="2011" name="Proc. Natl. Acad. Sci. U.S.A.">
        <title>Genome and transcriptome analyses of the mountain pine beetle-fungal symbiont Grosmannia clavigera, a lodgepole pine pathogen.</title>
        <authorList>
            <person name="DiGuistini S."/>
            <person name="Wang Y."/>
            <person name="Liao N.Y."/>
            <person name="Taylor G."/>
            <person name="Tanguay P."/>
            <person name="Feau N."/>
            <person name="Henrissat B."/>
            <person name="Chan S.K."/>
            <person name="Hesse-Orce U."/>
            <person name="Alamouti S.M."/>
            <person name="Tsui C.K.M."/>
            <person name="Docking R.T."/>
            <person name="Levasseur A."/>
            <person name="Haridas S."/>
            <person name="Robertson G."/>
            <person name="Birol I."/>
            <person name="Holt R.A."/>
            <person name="Marra M.A."/>
            <person name="Hamelin R.C."/>
            <person name="Hirst M."/>
            <person name="Jones S.J.M."/>
            <person name="Bohlmann J."/>
            <person name="Breuil C."/>
        </authorList>
    </citation>
    <scope>NUCLEOTIDE SEQUENCE [LARGE SCALE GENOMIC DNA]</scope>
    <source>
        <strain evidence="4">kw1407 / UAMH 11150</strain>
    </source>
</reference>
<dbReference type="RefSeq" id="XP_014171228.1">
    <property type="nucleotide sequence ID" value="XM_014315753.1"/>
</dbReference>
<keyword evidence="4" id="KW-1185">Reference proteome</keyword>
<proteinExistence type="predicted"/>
<dbReference type="Proteomes" id="UP000007796">
    <property type="component" value="Unassembled WGS sequence"/>
</dbReference>
<protein>
    <submittedName>
        <fullName evidence="3">Uncharacterized protein</fullName>
    </submittedName>
</protein>
<dbReference type="STRING" id="655863.F0XKH5"/>
<evidence type="ECO:0000256" key="1">
    <source>
        <dbReference type="SAM" id="MobiDB-lite"/>
    </source>
</evidence>
<evidence type="ECO:0000313" key="3">
    <source>
        <dbReference type="EMBL" id="EFX01746.1"/>
    </source>
</evidence>
<dbReference type="HOGENOM" id="CLU_399036_0_0_1"/>
<sequence>MHQHQQQQQHQGDAAADEVRDEMVKIAMSSTGSIDGATMDRLFGTIAMIKKEKWRHLGSGNGSTTNTTSNATDHLRLSASLFARLRRLNQTHFDTIMVKWLKRLRMLRDRPAVAIIYPVFVVFGCLDLASLLATTADEQPREPGGPVQSPARNTWRTSYLQDVLALLTAPKADRGSGSSCNATLTCDENQRFRLFLSEAPFAAPAAIAALVRNAVAEMTQWRRQQNMTTAAGHHAAPRSSVDALAVSRLLRTAAVADATAAAHALAQTTDQAVRRGLWEMTTLALTRQVVPARPALDMLRELDIFAADMGQLALGLAADGLAGLILRAVAESQLPSLHVLHSLPSDMAVSLKEHAQARFLDLVPTRKQPLRDAQHVCVATGFLDVVRTIMLSQQLQQKRQKQRPRSQPPAPPPLLLSPAIQSAAGLPALDSAVVDKLGELWCLLQEHKTSTAAAMATRQSIIQDWLPALLSLVLLHLPSRGLTTADGLGPSLPRTSRDLDQETVSAGACIVLASLCIDIVPLADDPADGNSSGRLALQTRLFDTALLLADGLSDETRQSCVRTLRDVSASVAVPNTVGAGDLSPAMAYLLSSPASASIYYPRLYLERMPAMFGRPGPQQQQQSGTSSQPTTGAVRRLAGFAAPPERSRRVRFGLKTWDAVSDPSPAVQDNDTAVNLWLLEATKVVRQRRR</sequence>
<evidence type="ECO:0000256" key="2">
    <source>
        <dbReference type="SAM" id="Phobius"/>
    </source>
</evidence>
<feature type="transmembrane region" description="Helical" evidence="2">
    <location>
        <begin position="112"/>
        <end position="133"/>
    </location>
</feature>
<gene>
    <name evidence="3" type="ORF">CMQ_8212</name>
</gene>
<dbReference type="EMBL" id="GL629788">
    <property type="protein sequence ID" value="EFX01746.1"/>
    <property type="molecule type" value="Genomic_DNA"/>
</dbReference>
<evidence type="ECO:0000313" key="4">
    <source>
        <dbReference type="Proteomes" id="UP000007796"/>
    </source>
</evidence>
<dbReference type="InParanoid" id="F0XKH5"/>
<feature type="compositionally biased region" description="Low complexity" evidence="1">
    <location>
        <begin position="615"/>
        <end position="632"/>
    </location>
</feature>
<dbReference type="OrthoDB" id="5243671at2759"/>
<dbReference type="eggNOG" id="KOG4522">
    <property type="taxonomic scope" value="Eukaryota"/>
</dbReference>
<keyword evidence="2" id="KW-1133">Transmembrane helix</keyword>
<keyword evidence="2" id="KW-0812">Transmembrane</keyword>
<accession>F0XKH5</accession>
<name>F0XKH5_GROCL</name>
<feature type="region of interest" description="Disordered" evidence="1">
    <location>
        <begin position="611"/>
        <end position="632"/>
    </location>
</feature>
<dbReference type="GeneID" id="25981843"/>
<organism evidence="4">
    <name type="scientific">Grosmannia clavigera (strain kw1407 / UAMH 11150)</name>
    <name type="common">Blue stain fungus</name>
    <name type="synonym">Graphiocladiella clavigera</name>
    <dbReference type="NCBI Taxonomy" id="655863"/>
    <lineage>
        <taxon>Eukaryota</taxon>
        <taxon>Fungi</taxon>
        <taxon>Dikarya</taxon>
        <taxon>Ascomycota</taxon>
        <taxon>Pezizomycotina</taxon>
        <taxon>Sordariomycetes</taxon>
        <taxon>Sordariomycetidae</taxon>
        <taxon>Ophiostomatales</taxon>
        <taxon>Ophiostomataceae</taxon>
        <taxon>Leptographium</taxon>
    </lineage>
</organism>
<dbReference type="AlphaFoldDB" id="F0XKH5"/>